<dbReference type="PROSITE" id="PS51257">
    <property type="entry name" value="PROKAR_LIPOPROTEIN"/>
    <property type="match status" value="1"/>
</dbReference>
<accession>A0A5S9ITQ0</accession>
<proteinExistence type="predicted"/>
<sequence>MRYVFWICFLVLTGCFSSTEVNEPPQQTEKVTYDAEACSFIDNKTRVKFVLLVKKMALNEQFQICASEIIKYAQRHYMLDLHANQIVNRYINTSTMKRHLSHLDKIMAETMTKKERQDLYLGMAEILPVTGLTTPEDDQQLFELSVIHNLMCYSGGILQVLKKYEDSVTSDEQRKVVAENKKNYQQKPVVEIDMDAFFDIPQGEEIAYPEYTVGSTGDENTPTPTKKKKAPQTPQQKKARSFVLVNPQEKGQTKGSEGAAAPKGDGGGSSLLEPVAAKVKEVTQPAANQVEQKVRDLITEEVQKALGN</sequence>
<gene>
    <name evidence="2" type="ORF">UABAM_06394</name>
</gene>
<evidence type="ECO:0000313" key="3">
    <source>
        <dbReference type="Proteomes" id="UP000326354"/>
    </source>
</evidence>
<dbReference type="Proteomes" id="UP000326354">
    <property type="component" value="Chromosome"/>
</dbReference>
<name>A0A5S9ITQ0_UABAM</name>
<dbReference type="AlphaFoldDB" id="A0A5S9ITQ0"/>
<dbReference type="RefSeq" id="WP_151972039.1">
    <property type="nucleotide sequence ID" value="NZ_AP019860.1"/>
</dbReference>
<evidence type="ECO:0008006" key="4">
    <source>
        <dbReference type="Google" id="ProtNLM"/>
    </source>
</evidence>
<evidence type="ECO:0000313" key="2">
    <source>
        <dbReference type="EMBL" id="BBM87978.1"/>
    </source>
</evidence>
<reference evidence="2 3" key="1">
    <citation type="submission" date="2019-08" db="EMBL/GenBank/DDBJ databases">
        <title>Complete genome sequence of Candidatus Uab amorphum.</title>
        <authorList>
            <person name="Shiratori T."/>
            <person name="Suzuki S."/>
            <person name="Kakizawa Y."/>
            <person name="Ishida K."/>
        </authorList>
    </citation>
    <scope>NUCLEOTIDE SEQUENCE [LARGE SCALE GENOMIC DNA]</scope>
    <source>
        <strain evidence="2 3">SRT547</strain>
    </source>
</reference>
<evidence type="ECO:0000256" key="1">
    <source>
        <dbReference type="SAM" id="MobiDB-lite"/>
    </source>
</evidence>
<keyword evidence="3" id="KW-1185">Reference proteome</keyword>
<dbReference type="EMBL" id="AP019860">
    <property type="protein sequence ID" value="BBM87978.1"/>
    <property type="molecule type" value="Genomic_DNA"/>
</dbReference>
<protein>
    <recommendedName>
        <fullName evidence="4">Lipoprotein</fullName>
    </recommendedName>
</protein>
<dbReference type="KEGG" id="uam:UABAM_06394"/>
<organism evidence="2 3">
    <name type="scientific">Uabimicrobium amorphum</name>
    <dbReference type="NCBI Taxonomy" id="2596890"/>
    <lineage>
        <taxon>Bacteria</taxon>
        <taxon>Pseudomonadati</taxon>
        <taxon>Planctomycetota</taxon>
        <taxon>Candidatus Uabimicrobiia</taxon>
        <taxon>Candidatus Uabimicrobiales</taxon>
        <taxon>Candidatus Uabimicrobiaceae</taxon>
        <taxon>Candidatus Uabimicrobium</taxon>
    </lineage>
</organism>
<feature type="region of interest" description="Disordered" evidence="1">
    <location>
        <begin position="209"/>
        <end position="277"/>
    </location>
</feature>